<keyword evidence="11" id="KW-0732">Signal</keyword>
<keyword evidence="5 10" id="KW-0552">Olfaction</keyword>
<feature type="transmembrane region" description="Helical" evidence="10">
    <location>
        <begin position="67"/>
        <end position="85"/>
    </location>
</feature>
<keyword evidence="3 10" id="KW-0716">Sensory transduction</keyword>
<keyword evidence="9 10" id="KW-0807">Transducer</keyword>
<comment type="subcellular location">
    <subcellularLocation>
        <location evidence="1 10">Cell membrane</location>
        <topology evidence="1 10">Multi-pass membrane protein</topology>
    </subcellularLocation>
</comment>
<dbReference type="GO" id="GO:0004984">
    <property type="term" value="F:olfactory receptor activity"/>
    <property type="evidence" value="ECO:0007669"/>
    <property type="project" value="InterPro"/>
</dbReference>
<protein>
    <recommendedName>
        <fullName evidence="10">Odorant receptor</fullName>
    </recommendedName>
</protein>
<evidence type="ECO:0000256" key="2">
    <source>
        <dbReference type="ARBA" id="ARBA00022475"/>
    </source>
</evidence>
<evidence type="ECO:0000256" key="10">
    <source>
        <dbReference type="RuleBase" id="RU351113"/>
    </source>
</evidence>
<accession>A0AAV2N965</accession>
<evidence type="ECO:0000256" key="4">
    <source>
        <dbReference type="ARBA" id="ARBA00022692"/>
    </source>
</evidence>
<feature type="chain" id="PRO_5043909599" description="Odorant receptor" evidence="11">
    <location>
        <begin position="24"/>
        <end position="367"/>
    </location>
</feature>
<dbReference type="GO" id="GO:0005886">
    <property type="term" value="C:plasma membrane"/>
    <property type="evidence" value="ECO:0007669"/>
    <property type="project" value="UniProtKB-SubCell"/>
</dbReference>
<dbReference type="PANTHER" id="PTHR21137">
    <property type="entry name" value="ODORANT RECEPTOR"/>
    <property type="match status" value="1"/>
</dbReference>
<dbReference type="AlphaFoldDB" id="A0AAV2N965"/>
<evidence type="ECO:0000256" key="11">
    <source>
        <dbReference type="SAM" id="SignalP"/>
    </source>
</evidence>
<keyword evidence="2" id="KW-1003">Cell membrane</keyword>
<organism evidence="12 13">
    <name type="scientific">Lasius platythorax</name>
    <dbReference type="NCBI Taxonomy" id="488582"/>
    <lineage>
        <taxon>Eukaryota</taxon>
        <taxon>Metazoa</taxon>
        <taxon>Ecdysozoa</taxon>
        <taxon>Arthropoda</taxon>
        <taxon>Hexapoda</taxon>
        <taxon>Insecta</taxon>
        <taxon>Pterygota</taxon>
        <taxon>Neoptera</taxon>
        <taxon>Endopterygota</taxon>
        <taxon>Hymenoptera</taxon>
        <taxon>Apocrita</taxon>
        <taxon>Aculeata</taxon>
        <taxon>Formicoidea</taxon>
        <taxon>Formicidae</taxon>
        <taxon>Formicinae</taxon>
        <taxon>Lasius</taxon>
        <taxon>Lasius</taxon>
    </lineage>
</organism>
<dbReference type="GO" id="GO:0005549">
    <property type="term" value="F:odorant binding"/>
    <property type="evidence" value="ECO:0007669"/>
    <property type="project" value="InterPro"/>
</dbReference>
<keyword evidence="13" id="KW-1185">Reference proteome</keyword>
<feature type="transmembrane region" description="Helical" evidence="10">
    <location>
        <begin position="274"/>
        <end position="291"/>
    </location>
</feature>
<name>A0AAV2N965_9HYME</name>
<dbReference type="EMBL" id="OZ034834">
    <property type="protein sequence ID" value="CAL1676379.1"/>
    <property type="molecule type" value="Genomic_DNA"/>
</dbReference>
<evidence type="ECO:0000313" key="12">
    <source>
        <dbReference type="EMBL" id="CAL1676379.1"/>
    </source>
</evidence>
<keyword evidence="4 10" id="KW-0812">Transmembrane</keyword>
<dbReference type="GO" id="GO:0007165">
    <property type="term" value="P:signal transduction"/>
    <property type="evidence" value="ECO:0007669"/>
    <property type="project" value="UniProtKB-KW"/>
</dbReference>
<evidence type="ECO:0000256" key="8">
    <source>
        <dbReference type="ARBA" id="ARBA00023170"/>
    </source>
</evidence>
<dbReference type="InterPro" id="IPR004117">
    <property type="entry name" value="7tm6_olfct_rcpt"/>
</dbReference>
<feature type="transmembrane region" description="Helical" evidence="10">
    <location>
        <begin position="125"/>
        <end position="147"/>
    </location>
</feature>
<keyword evidence="8 10" id="KW-0675">Receptor</keyword>
<comment type="similarity">
    <text evidence="10">Belongs to the insect chemoreceptor superfamily. Heteromeric odorant receptor channel (TC 1.A.69) family.</text>
</comment>
<evidence type="ECO:0000256" key="1">
    <source>
        <dbReference type="ARBA" id="ARBA00004651"/>
    </source>
</evidence>
<evidence type="ECO:0000256" key="6">
    <source>
        <dbReference type="ARBA" id="ARBA00022989"/>
    </source>
</evidence>
<keyword evidence="7 10" id="KW-0472">Membrane</keyword>
<dbReference type="Pfam" id="PF02949">
    <property type="entry name" value="7tm_6"/>
    <property type="match status" value="1"/>
</dbReference>
<keyword evidence="6 10" id="KW-1133">Transmembrane helix</keyword>
<feature type="transmembrane region" description="Helical" evidence="10">
    <location>
        <begin position="159"/>
        <end position="176"/>
    </location>
</feature>
<dbReference type="Proteomes" id="UP001497644">
    <property type="component" value="Chromosome 11"/>
</dbReference>
<feature type="signal peptide" evidence="11">
    <location>
        <begin position="1"/>
        <end position="23"/>
    </location>
</feature>
<comment type="caution">
    <text evidence="10">Lacks conserved residue(s) required for the propagation of feature annotation.</text>
</comment>
<sequence length="367" mass="42170">MQVLEFTLKILMVVGCWPPSSWSSLCKRTVYNAYTVFMSLSLFTFMLSQLMDIILNVDNTDDFADTFYIMLALVISCCKMTGLLVNRKNIGTLINILIQEPFIPLEADEIEIRQRYEKTIQTNTLWYMILVETTCACVALTSVFTNFRKGNLTYREWTPYNYSSVVFCIIYARQLISSTYGSMVNVACDTLICGLLLHVCCQIEILECRLRKITLGRNNLRECVRQHDGIFKFALMINEKFKIIIGIQFIVSTLVVCSNLYQLAKITSVQSFPLILYTCSMLTQILIYCWYGNEVKLKSVELVANIFKTEWLTLNQSGKKSLLIIMNRSLVPIEFSSAYILTMNLDSFVSLLKTSYSAYNILQQIQT</sequence>
<evidence type="ECO:0000313" key="13">
    <source>
        <dbReference type="Proteomes" id="UP001497644"/>
    </source>
</evidence>
<gene>
    <name evidence="12" type="ORF">LPLAT_LOCUS2583</name>
</gene>
<feature type="transmembrane region" description="Helical" evidence="10">
    <location>
        <begin position="31"/>
        <end position="55"/>
    </location>
</feature>
<evidence type="ECO:0000256" key="9">
    <source>
        <dbReference type="ARBA" id="ARBA00023224"/>
    </source>
</evidence>
<evidence type="ECO:0000256" key="7">
    <source>
        <dbReference type="ARBA" id="ARBA00023136"/>
    </source>
</evidence>
<dbReference type="PANTHER" id="PTHR21137:SF35">
    <property type="entry name" value="ODORANT RECEPTOR 19A-RELATED"/>
    <property type="match status" value="1"/>
</dbReference>
<feature type="transmembrane region" description="Helical" evidence="10">
    <location>
        <begin position="241"/>
        <end position="262"/>
    </location>
</feature>
<proteinExistence type="inferred from homology"/>
<reference evidence="12" key="1">
    <citation type="submission" date="2024-04" db="EMBL/GenBank/DDBJ databases">
        <authorList>
            <consortium name="Molecular Ecology Group"/>
        </authorList>
    </citation>
    <scope>NUCLEOTIDE SEQUENCE</scope>
</reference>
<evidence type="ECO:0000256" key="5">
    <source>
        <dbReference type="ARBA" id="ARBA00022725"/>
    </source>
</evidence>
<evidence type="ECO:0000256" key="3">
    <source>
        <dbReference type="ARBA" id="ARBA00022606"/>
    </source>
</evidence>